<protein>
    <submittedName>
        <fullName evidence="1">Uncharacterized protein</fullName>
    </submittedName>
</protein>
<dbReference type="Pfam" id="PF20242">
    <property type="entry name" value="Emfourin"/>
    <property type="match status" value="1"/>
</dbReference>
<gene>
    <name evidence="1" type="ORF">QLQ84_13430</name>
</gene>
<evidence type="ECO:0000313" key="2">
    <source>
        <dbReference type="Proteomes" id="UP001244242"/>
    </source>
</evidence>
<organism evidence="1 2">
    <name type="scientific">Halomonas kalidii</name>
    <dbReference type="NCBI Taxonomy" id="3043293"/>
    <lineage>
        <taxon>Bacteria</taxon>
        <taxon>Pseudomonadati</taxon>
        <taxon>Pseudomonadota</taxon>
        <taxon>Gammaproteobacteria</taxon>
        <taxon>Oceanospirillales</taxon>
        <taxon>Halomonadaceae</taxon>
        <taxon>Halomonas</taxon>
    </lineage>
</organism>
<proteinExistence type="predicted"/>
<dbReference type="RefSeq" id="WP_282722262.1">
    <property type="nucleotide sequence ID" value="NZ_JASCQO010000038.1"/>
</dbReference>
<accession>A0ABT6VPW2</accession>
<comment type="caution">
    <text evidence="1">The sequence shown here is derived from an EMBL/GenBank/DDBJ whole genome shotgun (WGS) entry which is preliminary data.</text>
</comment>
<dbReference type="EMBL" id="JASCQO010000038">
    <property type="protein sequence ID" value="MDI5934791.1"/>
    <property type="molecule type" value="Genomic_DNA"/>
</dbReference>
<name>A0ABT6VPW2_9GAMM</name>
<dbReference type="Proteomes" id="UP001244242">
    <property type="component" value="Unassembled WGS sequence"/>
</dbReference>
<reference evidence="1 2" key="1">
    <citation type="submission" date="2023-04" db="EMBL/GenBank/DDBJ databases">
        <title>Halomonas strains isolated from rhizosphere soil.</title>
        <authorList>
            <person name="Xu L."/>
            <person name="Sun J.-Q."/>
        </authorList>
    </citation>
    <scope>NUCLEOTIDE SEQUENCE [LARGE SCALE GENOMIC DNA]</scope>
    <source>
        <strain evidence="1 2">LN1S58</strain>
    </source>
</reference>
<evidence type="ECO:0000313" key="1">
    <source>
        <dbReference type="EMBL" id="MDI5934791.1"/>
    </source>
</evidence>
<keyword evidence="2" id="KW-1185">Reference proteome</keyword>
<sequence length="120" mass="12555">MTSPGAAPVLTPASVLWLSREGGVAHFPGLVRPRRIHCALCSETQRVELQRLLTALAQACPSDGTPTGADRRLLHLSVEDAAGTVVWALTVAEDAAPEALLEWWRRAGAGPGQGENAGPA</sequence>
<dbReference type="InterPro" id="IPR049457">
    <property type="entry name" value="Emfourin"/>
</dbReference>